<keyword evidence="2 8" id="KW-0963">Cytoplasm</keyword>
<dbReference type="EMBL" id="LT629799">
    <property type="protein sequence ID" value="SDU81353.1"/>
    <property type="molecule type" value="Genomic_DNA"/>
</dbReference>
<evidence type="ECO:0000256" key="9">
    <source>
        <dbReference type="PIRSR" id="PIRSR618319-50"/>
    </source>
</evidence>
<evidence type="ECO:0000313" key="12">
    <source>
        <dbReference type="Proteomes" id="UP000198825"/>
    </source>
</evidence>
<evidence type="ECO:0000256" key="5">
    <source>
        <dbReference type="ARBA" id="ARBA00022917"/>
    </source>
</evidence>
<evidence type="ECO:0000256" key="1">
    <source>
        <dbReference type="ARBA" id="ARBA00001933"/>
    </source>
</evidence>
<dbReference type="SUPFAM" id="SSF53383">
    <property type="entry name" value="PLP-dependent transferases"/>
    <property type="match status" value="1"/>
</dbReference>
<evidence type="ECO:0000256" key="7">
    <source>
        <dbReference type="ARBA" id="ARBA00044507"/>
    </source>
</evidence>
<sequence length="437" mass="44388">MSTTADPRRLVPRTDRLLADPRLRAAADRLGADLVKAAVVAAQQRARAGELAPEAVADAAVEALPAAASSTRTVVNATGVVLHTNLGRAPLSPAAVEALVAAAGYTDVEFDLADGTRARRGRGTLAALTDAVPAAEAVHVVNNGAAALVLATTALAAGREVVISRGELVEIGDGFRLTDLIESTGARLREVGTTNRTHLADYADAVGPETGCILKVHPSNFRVDGFTSSVDVAALAGLGVPVVADLGSGLLVPDPLLPDEPDADTALRAGADLVTGSGDKLLGGPQAGLLLGRTAVVERLRRHPLARALRVDKLTLAALEATLRGPRTPTWSGLHADPGALRDRCDALAADLAGAVDAEVVPSAGAVGGGGAPGLELPGWAVALPTAYAAALRTGEPAVVARVERGRCLVDLRCVDPADDAYVADAVRAVHLDPARG</sequence>
<feature type="modified residue" description="N6-(pyridoxal phosphate)lysine" evidence="8 9">
    <location>
        <position position="280"/>
    </location>
</feature>
<keyword evidence="5 8" id="KW-0648">Protein biosynthesis</keyword>
<dbReference type="Proteomes" id="UP000198825">
    <property type="component" value="Chromosome I"/>
</dbReference>
<dbReference type="HAMAP" id="MF_00423">
    <property type="entry name" value="SelA"/>
    <property type="match status" value="1"/>
</dbReference>
<dbReference type="InterPro" id="IPR015421">
    <property type="entry name" value="PyrdxlP-dep_Trfase_major"/>
</dbReference>
<evidence type="ECO:0000256" key="6">
    <source>
        <dbReference type="ARBA" id="ARBA00023266"/>
    </source>
</evidence>
<dbReference type="InterPro" id="IPR018319">
    <property type="entry name" value="SelA-like"/>
</dbReference>
<dbReference type="GO" id="GO:0004125">
    <property type="term" value="F:L-seryl-tRNA(Sec) selenium transferase activity"/>
    <property type="evidence" value="ECO:0007669"/>
    <property type="project" value="UniProtKB-UniRule"/>
</dbReference>
<feature type="domain" description="L-seryl-tRNA selenium transferase N-terminal" evidence="10">
    <location>
        <begin position="8"/>
        <end position="47"/>
    </location>
</feature>
<protein>
    <recommendedName>
        <fullName evidence="8">L-seryl-tRNA(Sec) selenium transferase</fullName>
        <ecNumber evidence="8">2.9.1.1</ecNumber>
    </recommendedName>
    <alternativeName>
        <fullName evidence="8">Selenocysteine synthase</fullName>
        <shortName evidence="8">Sec synthase</shortName>
    </alternativeName>
    <alternativeName>
        <fullName evidence="8">Selenocysteinyl-tRNA(Sec) synthase</fullName>
    </alternativeName>
</protein>
<keyword evidence="3 8" id="KW-0808">Transferase</keyword>
<dbReference type="GO" id="GO:0001514">
    <property type="term" value="P:selenocysteine incorporation"/>
    <property type="evidence" value="ECO:0007669"/>
    <property type="project" value="UniProtKB-UniRule"/>
</dbReference>
<dbReference type="EC" id="2.9.1.1" evidence="8"/>
<dbReference type="AlphaFoldDB" id="A0A1H2LJX8"/>
<evidence type="ECO:0000256" key="4">
    <source>
        <dbReference type="ARBA" id="ARBA00022898"/>
    </source>
</evidence>
<evidence type="ECO:0000313" key="11">
    <source>
        <dbReference type="EMBL" id="SDU81353.1"/>
    </source>
</evidence>
<keyword evidence="12" id="KW-1185">Reference proteome</keyword>
<comment type="similarity">
    <text evidence="7 8">Belongs to the SelA family.</text>
</comment>
<dbReference type="PANTHER" id="PTHR32328">
    <property type="entry name" value="L-SERYL-TRNA(SEC) SELENIUM TRANSFERASE"/>
    <property type="match status" value="1"/>
</dbReference>
<dbReference type="RefSeq" id="WP_197680578.1">
    <property type="nucleotide sequence ID" value="NZ_LT629799.1"/>
</dbReference>
<dbReference type="UniPathway" id="UPA00906">
    <property type="reaction ID" value="UER00896"/>
</dbReference>
<comment type="pathway">
    <text evidence="8">Aminoacyl-tRNA biosynthesis; selenocysteinyl-tRNA(Sec) biosynthesis; selenocysteinyl-tRNA(Sec) from L-seryl-tRNA(Sec) (bacterial route): step 1/1.</text>
</comment>
<comment type="cofactor">
    <cofactor evidence="1 8 9">
        <name>pyridoxal 5'-phosphate</name>
        <dbReference type="ChEBI" id="CHEBI:597326"/>
    </cofactor>
</comment>
<dbReference type="InterPro" id="IPR015424">
    <property type="entry name" value="PyrdxlP-dep_Trfase"/>
</dbReference>
<proteinExistence type="inferred from homology"/>
<dbReference type="PANTHER" id="PTHR32328:SF0">
    <property type="entry name" value="L-SERYL-TRNA(SEC) SELENIUM TRANSFERASE"/>
    <property type="match status" value="1"/>
</dbReference>
<evidence type="ECO:0000256" key="8">
    <source>
        <dbReference type="HAMAP-Rule" id="MF_00423"/>
    </source>
</evidence>
<evidence type="ECO:0000256" key="2">
    <source>
        <dbReference type="ARBA" id="ARBA00022490"/>
    </source>
</evidence>
<dbReference type="GO" id="GO:0001717">
    <property type="term" value="P:conversion of seryl-tRNAsec to selenocys-tRNAsec"/>
    <property type="evidence" value="ECO:0007669"/>
    <property type="project" value="UniProtKB-UniRule"/>
</dbReference>
<keyword evidence="6 8" id="KW-0711">Selenium</keyword>
<dbReference type="NCBIfam" id="TIGR00474">
    <property type="entry name" value="selA"/>
    <property type="match status" value="1"/>
</dbReference>
<gene>
    <name evidence="8" type="primary">selA</name>
    <name evidence="11" type="ORF">SAMN04488544_0376</name>
</gene>
<dbReference type="InterPro" id="IPR025862">
    <property type="entry name" value="SelA_trans_N_dom"/>
</dbReference>
<dbReference type="STRING" id="546874.SAMN04488544_0376"/>
<evidence type="ECO:0000259" key="10">
    <source>
        <dbReference type="Pfam" id="PF12390"/>
    </source>
</evidence>
<dbReference type="InterPro" id="IPR004534">
    <property type="entry name" value="SelA_trans"/>
</dbReference>
<comment type="catalytic activity">
    <reaction evidence="8">
        <text>L-seryl-tRNA(Sec) + selenophosphate + H(+) = L-selenocysteinyl-tRNA(Sec) + phosphate</text>
        <dbReference type="Rhea" id="RHEA:22728"/>
        <dbReference type="Rhea" id="RHEA-COMP:9742"/>
        <dbReference type="Rhea" id="RHEA-COMP:9743"/>
        <dbReference type="ChEBI" id="CHEBI:15378"/>
        <dbReference type="ChEBI" id="CHEBI:16144"/>
        <dbReference type="ChEBI" id="CHEBI:43474"/>
        <dbReference type="ChEBI" id="CHEBI:78533"/>
        <dbReference type="ChEBI" id="CHEBI:78573"/>
        <dbReference type="EC" id="2.9.1.1"/>
    </reaction>
</comment>
<evidence type="ECO:0000256" key="3">
    <source>
        <dbReference type="ARBA" id="ARBA00022679"/>
    </source>
</evidence>
<comment type="function">
    <text evidence="8">Converts seryl-tRNA(Sec) to selenocysteinyl-tRNA(Sec) required for selenoprotein biosynthesis.</text>
</comment>
<keyword evidence="4 8" id="KW-0663">Pyridoxal phosphate</keyword>
<dbReference type="Pfam" id="PF03841">
    <property type="entry name" value="SelA"/>
    <property type="match status" value="1"/>
</dbReference>
<dbReference type="Gene3D" id="3.90.1150.180">
    <property type="match status" value="1"/>
</dbReference>
<reference evidence="12" key="1">
    <citation type="submission" date="2016-10" db="EMBL/GenBank/DDBJ databases">
        <authorList>
            <person name="Varghese N."/>
            <person name="Submissions S."/>
        </authorList>
    </citation>
    <scope>NUCLEOTIDE SEQUENCE [LARGE SCALE GENOMIC DNA]</scope>
    <source>
        <strain evidence="12">DSM 21743</strain>
    </source>
</reference>
<organism evidence="11 12">
    <name type="scientific">Microlunatus sagamiharensis</name>
    <dbReference type="NCBI Taxonomy" id="546874"/>
    <lineage>
        <taxon>Bacteria</taxon>
        <taxon>Bacillati</taxon>
        <taxon>Actinomycetota</taxon>
        <taxon>Actinomycetes</taxon>
        <taxon>Propionibacteriales</taxon>
        <taxon>Propionibacteriaceae</taxon>
        <taxon>Microlunatus</taxon>
    </lineage>
</organism>
<accession>A0A1H2LJX8</accession>
<dbReference type="Pfam" id="PF12390">
    <property type="entry name" value="Se-cys_synth_N"/>
    <property type="match status" value="1"/>
</dbReference>
<name>A0A1H2LJX8_9ACTN</name>
<dbReference type="GO" id="GO:0005737">
    <property type="term" value="C:cytoplasm"/>
    <property type="evidence" value="ECO:0007669"/>
    <property type="project" value="UniProtKB-SubCell"/>
</dbReference>
<comment type="subcellular location">
    <subcellularLocation>
        <location evidence="8">Cytoplasm</location>
    </subcellularLocation>
</comment>
<dbReference type="Gene3D" id="3.40.640.10">
    <property type="entry name" value="Type I PLP-dependent aspartate aminotransferase-like (Major domain)"/>
    <property type="match status" value="1"/>
</dbReference>